<dbReference type="PANTHER" id="PTHR33908">
    <property type="entry name" value="MANNOSYLTRANSFERASE YKCB-RELATED"/>
    <property type="match status" value="1"/>
</dbReference>
<dbReference type="GO" id="GO:0010041">
    <property type="term" value="P:response to iron(III) ion"/>
    <property type="evidence" value="ECO:0007669"/>
    <property type="project" value="TreeGrafter"/>
</dbReference>
<feature type="domain" description="Glycosyltransferase RgtA/B/C/D-like" evidence="9">
    <location>
        <begin position="73"/>
        <end position="235"/>
    </location>
</feature>
<accession>A0A9C7QY13</accession>
<dbReference type="GO" id="GO:0005886">
    <property type="term" value="C:plasma membrane"/>
    <property type="evidence" value="ECO:0007669"/>
    <property type="project" value="UniProtKB-SubCell"/>
</dbReference>
<feature type="transmembrane region" description="Helical" evidence="8">
    <location>
        <begin position="145"/>
        <end position="164"/>
    </location>
</feature>
<evidence type="ECO:0000256" key="2">
    <source>
        <dbReference type="ARBA" id="ARBA00022475"/>
    </source>
</evidence>
<evidence type="ECO:0000256" key="6">
    <source>
        <dbReference type="ARBA" id="ARBA00022989"/>
    </source>
</evidence>
<evidence type="ECO:0000313" key="10">
    <source>
        <dbReference type="EMBL" id="HCK00954.1"/>
    </source>
</evidence>
<gene>
    <name evidence="10" type="ORF">DHV72_13145</name>
</gene>
<evidence type="ECO:0000256" key="8">
    <source>
        <dbReference type="SAM" id="Phobius"/>
    </source>
</evidence>
<sequence length="515" mass="58988">MSLQQISNTPLLTSNRVKGIGYRYYAYLIVIFAAVIRFISLTDKYFWCDEASSVLTSRYDVTALLYHASFDVHPPLYYLLLHAWMALFGDSILAVRSLSLVFGVITVALTIKLTRWVAGKRAALLAGWLVAIMPMAVRYSQEARMYALMGMLTIAATMALVMWLKTPDNRRYLFVYALLMTLSFYTHYFTIFALFSHWTVLLVLSFRRDEPVNYLKQPVWWLTNLTIGLAYIPWLLVLFNLLAHIAELRVGGDVGWIPNVLLSDLPAMFWRFFIGDDGRNYFWGIFWLLPALFIGLSCLLMLQRGVASKFKLLVFCGVFIPVILVFTISWRTPLFVDRYLFFAALGIPIILAVMIAESKSKVRGISLLLFFSLLFGSGLRHDYSSDKDEFKGMVHYINSHYQPDDVVVVSNMFNYLSYVYYNKKTYRALLYTPPKPNGISGKPNAYGFGTFFHDRAAQTYVDNLKSLSATHRRVWLVSGGDFNQDFGRSQPGWVNTNTFKSGGFESRLFVVRPVK</sequence>
<evidence type="ECO:0000256" key="7">
    <source>
        <dbReference type="ARBA" id="ARBA00023136"/>
    </source>
</evidence>
<organism evidence="10 11">
    <name type="scientific">Serratia grimesii</name>
    <dbReference type="NCBI Taxonomy" id="82995"/>
    <lineage>
        <taxon>Bacteria</taxon>
        <taxon>Pseudomonadati</taxon>
        <taxon>Pseudomonadota</taxon>
        <taxon>Gammaproteobacteria</taxon>
        <taxon>Enterobacterales</taxon>
        <taxon>Yersiniaceae</taxon>
        <taxon>Serratia</taxon>
    </lineage>
</organism>
<keyword evidence="7 8" id="KW-0472">Membrane</keyword>
<dbReference type="GO" id="GO:0016763">
    <property type="term" value="F:pentosyltransferase activity"/>
    <property type="evidence" value="ECO:0007669"/>
    <property type="project" value="TreeGrafter"/>
</dbReference>
<feature type="transmembrane region" description="Helical" evidence="8">
    <location>
        <begin position="338"/>
        <end position="355"/>
    </location>
</feature>
<feature type="transmembrane region" description="Helical" evidence="8">
    <location>
        <begin position="312"/>
        <end position="332"/>
    </location>
</feature>
<dbReference type="EMBL" id="DPSM01000018">
    <property type="protein sequence ID" value="HCK00954.1"/>
    <property type="molecule type" value="Genomic_DNA"/>
</dbReference>
<feature type="transmembrane region" description="Helical" evidence="8">
    <location>
        <begin position="21"/>
        <end position="39"/>
    </location>
</feature>
<dbReference type="InterPro" id="IPR050297">
    <property type="entry name" value="LipidA_mod_glycosyltrf_83"/>
</dbReference>
<evidence type="ECO:0000259" key="9">
    <source>
        <dbReference type="Pfam" id="PF13231"/>
    </source>
</evidence>
<evidence type="ECO:0000256" key="3">
    <source>
        <dbReference type="ARBA" id="ARBA00022676"/>
    </source>
</evidence>
<evidence type="ECO:0000256" key="5">
    <source>
        <dbReference type="ARBA" id="ARBA00022692"/>
    </source>
</evidence>
<keyword evidence="2" id="KW-1003">Cell membrane</keyword>
<comment type="subcellular location">
    <subcellularLocation>
        <location evidence="1">Cell membrane</location>
        <topology evidence="1">Multi-pass membrane protein</topology>
    </subcellularLocation>
</comment>
<evidence type="ECO:0000313" key="11">
    <source>
        <dbReference type="Proteomes" id="UP000262210"/>
    </source>
</evidence>
<feature type="transmembrane region" description="Helical" evidence="8">
    <location>
        <begin position="219"/>
        <end position="242"/>
    </location>
</feature>
<dbReference type="PANTHER" id="PTHR33908:SF3">
    <property type="entry name" value="UNDECAPRENYL PHOSPHATE-ALPHA-4-AMINO-4-DEOXY-L-ARABINOSE ARABINOSYL TRANSFERASE"/>
    <property type="match status" value="1"/>
</dbReference>
<protein>
    <recommendedName>
        <fullName evidence="9">Glycosyltransferase RgtA/B/C/D-like domain-containing protein</fullName>
    </recommendedName>
</protein>
<dbReference type="RefSeq" id="WP_261441351.1">
    <property type="nucleotide sequence ID" value="NZ_CAMIRG010000001.1"/>
</dbReference>
<keyword evidence="6 8" id="KW-1133">Transmembrane helix</keyword>
<keyword evidence="3" id="KW-0328">Glycosyltransferase</keyword>
<reference evidence="10 11" key="1">
    <citation type="journal article" date="2018" name="Nat. Biotechnol.">
        <title>A standardized bacterial taxonomy based on genome phylogeny substantially revises the tree of life.</title>
        <authorList>
            <person name="Parks D.H."/>
            <person name="Chuvochina M."/>
            <person name="Waite D.W."/>
            <person name="Rinke C."/>
            <person name="Skarshewski A."/>
            <person name="Chaumeil P.A."/>
            <person name="Hugenholtz P."/>
        </authorList>
    </citation>
    <scope>NUCLEOTIDE SEQUENCE [LARGE SCALE GENOMIC DNA]</scope>
    <source>
        <strain evidence="10">UBA11264</strain>
    </source>
</reference>
<dbReference type="GO" id="GO:0009103">
    <property type="term" value="P:lipopolysaccharide biosynthetic process"/>
    <property type="evidence" value="ECO:0007669"/>
    <property type="project" value="TreeGrafter"/>
</dbReference>
<keyword evidence="4" id="KW-0808">Transferase</keyword>
<dbReference type="AlphaFoldDB" id="A0A9C7QY13"/>
<proteinExistence type="predicted"/>
<feature type="transmembrane region" description="Helical" evidence="8">
    <location>
        <begin position="280"/>
        <end position="300"/>
    </location>
</feature>
<evidence type="ECO:0000256" key="1">
    <source>
        <dbReference type="ARBA" id="ARBA00004651"/>
    </source>
</evidence>
<dbReference type="Pfam" id="PF13231">
    <property type="entry name" value="PMT_2"/>
    <property type="match status" value="1"/>
</dbReference>
<name>A0A9C7QY13_9GAMM</name>
<feature type="transmembrane region" description="Helical" evidence="8">
    <location>
        <begin position="173"/>
        <end position="199"/>
    </location>
</feature>
<dbReference type="Proteomes" id="UP000262210">
    <property type="component" value="Unassembled WGS sequence"/>
</dbReference>
<evidence type="ECO:0000256" key="4">
    <source>
        <dbReference type="ARBA" id="ARBA00022679"/>
    </source>
</evidence>
<feature type="transmembrane region" description="Helical" evidence="8">
    <location>
        <begin position="83"/>
        <end position="110"/>
    </location>
</feature>
<comment type="caution">
    <text evidence="10">The sequence shown here is derived from an EMBL/GenBank/DDBJ whole genome shotgun (WGS) entry which is preliminary data.</text>
</comment>
<dbReference type="InterPro" id="IPR038731">
    <property type="entry name" value="RgtA/B/C-like"/>
</dbReference>
<keyword evidence="5 8" id="KW-0812">Transmembrane</keyword>